<evidence type="ECO:0000313" key="6">
    <source>
        <dbReference type="Proteomes" id="UP000005808"/>
    </source>
</evidence>
<dbReference type="Proteomes" id="UP000005808">
    <property type="component" value="Unassembled WGS sequence"/>
</dbReference>
<dbReference type="InterPro" id="IPR025110">
    <property type="entry name" value="AMP-bd_C"/>
</dbReference>
<organism evidence="5 6">
    <name type="scientific">Cupriavidus basilensis OR16</name>
    <dbReference type="NCBI Taxonomy" id="1127483"/>
    <lineage>
        <taxon>Bacteria</taxon>
        <taxon>Pseudomonadati</taxon>
        <taxon>Pseudomonadota</taxon>
        <taxon>Betaproteobacteria</taxon>
        <taxon>Burkholderiales</taxon>
        <taxon>Burkholderiaceae</taxon>
        <taxon>Cupriavidus</taxon>
    </lineage>
</organism>
<sequence>MAPTTLELIRRGAAQHGPRTAIAFGGQSLTFAEVDALSARLAHALQAAGAAPGERVALLLNNGLHSVPLDFACVKAALNRVPLNARLALAEHQRMLQDTGCRMLVFGPDLAERAQALHEALPELACLGLGTSLEGGADLLAAAQSQPATDPQVQVAEDDVILTLFTSGTTGTLKAARHTQASYAAICRNVLLNLLPATPDDVMLHAASLIHASGVFVLPFWLRGGKTVILPGFEPASFLAAIERERVTAINLVPTMLQMLVSLPAMAACKADALRYVIYGASPMPRTVIERAMAIWGQHRFWQYYGQTEAPLCLAVLRPEDHHGERLGACGQVALEVEMRLLDEAGRDVPPGQPGEIAIRAPFGVAGYHNAPELTAQTFLPGGWVRTRDIGVFDADGFLHLKDRTSDMIVSGGYNVYPGEVENALLTHPAVHECAVIGLPDEKWVEAVTAVVVLHAGQAASDALAAELVQHVAAQFAAYKKPRRVLFASELPKTAVGKMNRRALRERYRDAAQAGQAPQ</sequence>
<reference evidence="5 6" key="1">
    <citation type="journal article" date="2012" name="J. Bacteriol.">
        <title>De Novo Genome Project of Cupriavidus basilensis OR16.</title>
        <authorList>
            <person name="Cserhati M."/>
            <person name="Kriszt B."/>
            <person name="Szoboszlay S."/>
            <person name="Toth A."/>
            <person name="Szabo I."/>
            <person name="Tancsics A."/>
            <person name="Nagy I."/>
            <person name="Horvath B."/>
            <person name="Nagy I."/>
            <person name="Kukolya J."/>
        </authorList>
    </citation>
    <scope>NUCLEOTIDE SEQUENCE [LARGE SCALE GENOMIC DNA]</scope>
    <source>
        <strain evidence="5 6">OR16</strain>
    </source>
</reference>
<accession>H1S6P0</accession>
<dbReference type="Gene3D" id="3.30.300.30">
    <property type="match status" value="1"/>
</dbReference>
<evidence type="ECO:0000256" key="2">
    <source>
        <dbReference type="ARBA" id="ARBA00022598"/>
    </source>
</evidence>
<evidence type="ECO:0000313" key="5">
    <source>
        <dbReference type="EMBL" id="EHP41701.1"/>
    </source>
</evidence>
<proteinExistence type="inferred from homology"/>
<dbReference type="AlphaFoldDB" id="H1S6P0"/>
<dbReference type="Gene3D" id="3.40.50.12780">
    <property type="entry name" value="N-terminal domain of ligase-like"/>
    <property type="match status" value="1"/>
</dbReference>
<keyword evidence="2 5" id="KW-0436">Ligase</keyword>
<protein>
    <submittedName>
        <fullName evidence="5">Fatty-acid--CoA ligase</fullName>
    </submittedName>
</protein>
<dbReference type="PANTHER" id="PTHR43767">
    <property type="entry name" value="LONG-CHAIN-FATTY-ACID--COA LIGASE"/>
    <property type="match status" value="1"/>
</dbReference>
<feature type="domain" description="AMP-dependent synthetase/ligase" evidence="3">
    <location>
        <begin position="10"/>
        <end position="368"/>
    </location>
</feature>
<comment type="caution">
    <text evidence="5">The sequence shown here is derived from an EMBL/GenBank/DDBJ whole genome shotgun (WGS) entry which is preliminary data.</text>
</comment>
<evidence type="ECO:0000256" key="1">
    <source>
        <dbReference type="ARBA" id="ARBA00006432"/>
    </source>
</evidence>
<feature type="domain" description="AMP-binding enzyme C-terminal" evidence="4">
    <location>
        <begin position="420"/>
        <end position="498"/>
    </location>
</feature>
<evidence type="ECO:0000259" key="3">
    <source>
        <dbReference type="Pfam" id="PF00501"/>
    </source>
</evidence>
<dbReference type="GO" id="GO:0016877">
    <property type="term" value="F:ligase activity, forming carbon-sulfur bonds"/>
    <property type="evidence" value="ECO:0007669"/>
    <property type="project" value="UniProtKB-ARBA"/>
</dbReference>
<dbReference type="InterPro" id="IPR045851">
    <property type="entry name" value="AMP-bd_C_sf"/>
</dbReference>
<gene>
    <name evidence="5" type="ORF">OR16_17891</name>
</gene>
<dbReference type="SUPFAM" id="SSF56801">
    <property type="entry name" value="Acetyl-CoA synthetase-like"/>
    <property type="match status" value="1"/>
</dbReference>
<dbReference type="Pfam" id="PF00501">
    <property type="entry name" value="AMP-binding"/>
    <property type="match status" value="1"/>
</dbReference>
<name>H1S6P0_9BURK</name>
<dbReference type="PATRIC" id="fig|1127483.3.peg.3587"/>
<dbReference type="InterPro" id="IPR042099">
    <property type="entry name" value="ANL_N_sf"/>
</dbReference>
<dbReference type="InterPro" id="IPR050237">
    <property type="entry name" value="ATP-dep_AMP-bd_enzyme"/>
</dbReference>
<dbReference type="Pfam" id="PF13193">
    <property type="entry name" value="AMP-binding_C"/>
    <property type="match status" value="1"/>
</dbReference>
<dbReference type="OrthoDB" id="9766486at2"/>
<dbReference type="RefSeq" id="WP_006159085.1">
    <property type="nucleotide sequence ID" value="NZ_AHJE01000044.1"/>
</dbReference>
<dbReference type="FunFam" id="3.30.300.30:FF:000008">
    <property type="entry name" value="2,3-dihydroxybenzoate-AMP ligase"/>
    <property type="match status" value="1"/>
</dbReference>
<dbReference type="EMBL" id="AHJE01000044">
    <property type="protein sequence ID" value="EHP41701.1"/>
    <property type="molecule type" value="Genomic_DNA"/>
</dbReference>
<evidence type="ECO:0000259" key="4">
    <source>
        <dbReference type="Pfam" id="PF13193"/>
    </source>
</evidence>
<dbReference type="PANTHER" id="PTHR43767:SF7">
    <property type="entry name" value="MEDIUM_LONG-CHAIN-FATTY-ACID--COA LIGASE FADD8"/>
    <property type="match status" value="1"/>
</dbReference>
<comment type="similarity">
    <text evidence="1">Belongs to the ATP-dependent AMP-binding enzyme family.</text>
</comment>
<dbReference type="InterPro" id="IPR000873">
    <property type="entry name" value="AMP-dep_synth/lig_dom"/>
</dbReference>